<dbReference type="PROSITE" id="PS50102">
    <property type="entry name" value="RRM"/>
    <property type="match status" value="1"/>
</dbReference>
<evidence type="ECO:0000313" key="3">
    <source>
        <dbReference type="EMBL" id="EKX47660.1"/>
    </source>
</evidence>
<dbReference type="InterPro" id="IPR035979">
    <property type="entry name" value="RBD_domain_sf"/>
</dbReference>
<evidence type="ECO:0000313" key="4">
    <source>
        <dbReference type="EnsemblProtists" id="EKX47660"/>
    </source>
</evidence>
<dbReference type="PaxDb" id="55529-EKX47660"/>
<accession>L1JHT6</accession>
<dbReference type="CDD" id="cd00590">
    <property type="entry name" value="RRM_SF"/>
    <property type="match status" value="1"/>
</dbReference>
<feature type="domain" description="RRM" evidence="2">
    <location>
        <begin position="119"/>
        <end position="200"/>
    </location>
</feature>
<dbReference type="SUPFAM" id="SSF54928">
    <property type="entry name" value="RNA-binding domain, RBD"/>
    <property type="match status" value="1"/>
</dbReference>
<name>L1JHT6_GUITC</name>
<gene>
    <name evidence="3" type="ORF">GUITHDRAFT_106649</name>
</gene>
<dbReference type="EnsemblProtists" id="EKX47660">
    <property type="protein sequence ID" value="EKX47660"/>
    <property type="gene ID" value="GUITHDRAFT_106649"/>
</dbReference>
<evidence type="ECO:0000259" key="2">
    <source>
        <dbReference type="PROSITE" id="PS50102"/>
    </source>
</evidence>
<dbReference type="KEGG" id="gtt:GUITHDRAFT_106649"/>
<protein>
    <recommendedName>
        <fullName evidence="2">RRM domain-containing protein</fullName>
    </recommendedName>
</protein>
<sequence>MVKSIFDLGEQIQNLIGYDEPLSPKISVEKPDMEMRASGSPTNVEAFVDSQVNMKTKTNAPQLPQNFARRDLARLMNTMVVVVTSEKVQTVPQFHVISETGIIALKGSDQEVICPRQQLTLHLAMIPEDSTESTLTQEFRKFGTITSINICQTSSLLSSGIRLRYAFVSFATEKQALHAKQTLNEDKNSFWYCKIQFAKRPFGTIKNLIVDSQFRHAIVTFKYKCDAEEAVRVLADEKSLIASYTHQKSTCLIYAHQKSKSSTQALVDDIKIEM</sequence>
<proteinExistence type="predicted"/>
<evidence type="ECO:0000313" key="5">
    <source>
        <dbReference type="Proteomes" id="UP000011087"/>
    </source>
</evidence>
<dbReference type="RefSeq" id="XP_005834640.1">
    <property type="nucleotide sequence ID" value="XM_005834583.1"/>
</dbReference>
<dbReference type="GeneID" id="17304212"/>
<dbReference type="Proteomes" id="UP000011087">
    <property type="component" value="Unassembled WGS sequence"/>
</dbReference>
<dbReference type="GO" id="GO:0003723">
    <property type="term" value="F:RNA binding"/>
    <property type="evidence" value="ECO:0007669"/>
    <property type="project" value="UniProtKB-UniRule"/>
</dbReference>
<organism evidence="3">
    <name type="scientific">Guillardia theta (strain CCMP2712)</name>
    <name type="common">Cryptophyte</name>
    <dbReference type="NCBI Taxonomy" id="905079"/>
    <lineage>
        <taxon>Eukaryota</taxon>
        <taxon>Cryptophyceae</taxon>
        <taxon>Pyrenomonadales</taxon>
        <taxon>Geminigeraceae</taxon>
        <taxon>Guillardia</taxon>
    </lineage>
</organism>
<keyword evidence="1" id="KW-0694">RNA-binding</keyword>
<evidence type="ECO:0000256" key="1">
    <source>
        <dbReference type="PROSITE-ProRule" id="PRU00176"/>
    </source>
</evidence>
<reference evidence="3 5" key="1">
    <citation type="journal article" date="2012" name="Nature">
        <title>Algal genomes reveal evolutionary mosaicism and the fate of nucleomorphs.</title>
        <authorList>
            <consortium name="DOE Joint Genome Institute"/>
            <person name="Curtis B.A."/>
            <person name="Tanifuji G."/>
            <person name="Burki F."/>
            <person name="Gruber A."/>
            <person name="Irimia M."/>
            <person name="Maruyama S."/>
            <person name="Arias M.C."/>
            <person name="Ball S.G."/>
            <person name="Gile G.H."/>
            <person name="Hirakawa Y."/>
            <person name="Hopkins J.F."/>
            <person name="Kuo A."/>
            <person name="Rensing S.A."/>
            <person name="Schmutz J."/>
            <person name="Symeonidi A."/>
            <person name="Elias M."/>
            <person name="Eveleigh R.J."/>
            <person name="Herman E.K."/>
            <person name="Klute M.J."/>
            <person name="Nakayama T."/>
            <person name="Obornik M."/>
            <person name="Reyes-Prieto A."/>
            <person name="Armbrust E.V."/>
            <person name="Aves S.J."/>
            <person name="Beiko R.G."/>
            <person name="Coutinho P."/>
            <person name="Dacks J.B."/>
            <person name="Durnford D.G."/>
            <person name="Fast N.M."/>
            <person name="Green B.R."/>
            <person name="Grisdale C.J."/>
            <person name="Hempel F."/>
            <person name="Henrissat B."/>
            <person name="Hoppner M.P."/>
            <person name="Ishida K."/>
            <person name="Kim E."/>
            <person name="Koreny L."/>
            <person name="Kroth P.G."/>
            <person name="Liu Y."/>
            <person name="Malik S.B."/>
            <person name="Maier U.G."/>
            <person name="McRose D."/>
            <person name="Mock T."/>
            <person name="Neilson J.A."/>
            <person name="Onodera N.T."/>
            <person name="Poole A.M."/>
            <person name="Pritham E.J."/>
            <person name="Richards T.A."/>
            <person name="Rocap G."/>
            <person name="Roy S.W."/>
            <person name="Sarai C."/>
            <person name="Schaack S."/>
            <person name="Shirato S."/>
            <person name="Slamovits C.H."/>
            <person name="Spencer D.F."/>
            <person name="Suzuki S."/>
            <person name="Worden A.Z."/>
            <person name="Zauner S."/>
            <person name="Barry K."/>
            <person name="Bell C."/>
            <person name="Bharti A.K."/>
            <person name="Crow J.A."/>
            <person name="Grimwood J."/>
            <person name="Kramer R."/>
            <person name="Lindquist E."/>
            <person name="Lucas S."/>
            <person name="Salamov A."/>
            <person name="McFadden G.I."/>
            <person name="Lane C.E."/>
            <person name="Keeling P.J."/>
            <person name="Gray M.W."/>
            <person name="Grigoriev I.V."/>
            <person name="Archibald J.M."/>
        </authorList>
    </citation>
    <scope>NUCLEOTIDE SEQUENCE</scope>
    <source>
        <strain evidence="3 5">CCMP2712</strain>
    </source>
</reference>
<dbReference type="InterPro" id="IPR000504">
    <property type="entry name" value="RRM_dom"/>
</dbReference>
<reference evidence="4" key="3">
    <citation type="submission" date="2015-06" db="UniProtKB">
        <authorList>
            <consortium name="EnsemblProtists"/>
        </authorList>
    </citation>
    <scope>IDENTIFICATION</scope>
</reference>
<dbReference type="SMART" id="SM00360">
    <property type="entry name" value="RRM"/>
    <property type="match status" value="1"/>
</dbReference>
<dbReference type="Pfam" id="PF00076">
    <property type="entry name" value="RRM_1"/>
    <property type="match status" value="1"/>
</dbReference>
<dbReference type="InterPro" id="IPR012677">
    <property type="entry name" value="Nucleotide-bd_a/b_plait_sf"/>
</dbReference>
<dbReference type="AlphaFoldDB" id="L1JHT6"/>
<dbReference type="HOGENOM" id="CLU_1017217_0_0_1"/>
<reference evidence="5" key="2">
    <citation type="submission" date="2012-11" db="EMBL/GenBank/DDBJ databases">
        <authorList>
            <person name="Kuo A."/>
            <person name="Curtis B.A."/>
            <person name="Tanifuji G."/>
            <person name="Burki F."/>
            <person name="Gruber A."/>
            <person name="Irimia M."/>
            <person name="Maruyama S."/>
            <person name="Arias M.C."/>
            <person name="Ball S.G."/>
            <person name="Gile G.H."/>
            <person name="Hirakawa Y."/>
            <person name="Hopkins J.F."/>
            <person name="Rensing S.A."/>
            <person name="Schmutz J."/>
            <person name="Symeonidi A."/>
            <person name="Elias M."/>
            <person name="Eveleigh R.J."/>
            <person name="Herman E.K."/>
            <person name="Klute M.J."/>
            <person name="Nakayama T."/>
            <person name="Obornik M."/>
            <person name="Reyes-Prieto A."/>
            <person name="Armbrust E.V."/>
            <person name="Aves S.J."/>
            <person name="Beiko R.G."/>
            <person name="Coutinho P."/>
            <person name="Dacks J.B."/>
            <person name="Durnford D.G."/>
            <person name="Fast N.M."/>
            <person name="Green B.R."/>
            <person name="Grisdale C."/>
            <person name="Hempe F."/>
            <person name="Henrissat B."/>
            <person name="Hoppner M.P."/>
            <person name="Ishida K.-I."/>
            <person name="Kim E."/>
            <person name="Koreny L."/>
            <person name="Kroth P.G."/>
            <person name="Liu Y."/>
            <person name="Malik S.-B."/>
            <person name="Maier U.G."/>
            <person name="McRose D."/>
            <person name="Mock T."/>
            <person name="Neilson J.A."/>
            <person name="Onodera N.T."/>
            <person name="Poole A.M."/>
            <person name="Pritham E.J."/>
            <person name="Richards T.A."/>
            <person name="Rocap G."/>
            <person name="Roy S.W."/>
            <person name="Sarai C."/>
            <person name="Schaack S."/>
            <person name="Shirato S."/>
            <person name="Slamovits C.H."/>
            <person name="Spencer D.F."/>
            <person name="Suzuki S."/>
            <person name="Worden A.Z."/>
            <person name="Zauner S."/>
            <person name="Barry K."/>
            <person name="Bell C."/>
            <person name="Bharti A.K."/>
            <person name="Crow J.A."/>
            <person name="Grimwood J."/>
            <person name="Kramer R."/>
            <person name="Lindquist E."/>
            <person name="Lucas S."/>
            <person name="Salamov A."/>
            <person name="McFadden G.I."/>
            <person name="Lane C.E."/>
            <person name="Keeling P.J."/>
            <person name="Gray M.W."/>
            <person name="Grigoriev I.V."/>
            <person name="Archibald J.M."/>
        </authorList>
    </citation>
    <scope>NUCLEOTIDE SEQUENCE</scope>
    <source>
        <strain evidence="5">CCMP2712</strain>
    </source>
</reference>
<keyword evidence="5" id="KW-1185">Reference proteome</keyword>
<dbReference type="Gene3D" id="3.30.70.330">
    <property type="match status" value="1"/>
</dbReference>
<dbReference type="EMBL" id="JH992989">
    <property type="protein sequence ID" value="EKX47660.1"/>
    <property type="molecule type" value="Genomic_DNA"/>
</dbReference>